<feature type="compositionally biased region" description="Acidic residues" evidence="1">
    <location>
        <begin position="622"/>
        <end position="631"/>
    </location>
</feature>
<feature type="compositionally biased region" description="Acidic residues" evidence="1">
    <location>
        <begin position="640"/>
        <end position="649"/>
    </location>
</feature>
<feature type="region of interest" description="Disordered" evidence="1">
    <location>
        <begin position="1"/>
        <end position="299"/>
    </location>
</feature>
<gene>
    <name evidence="2" type="ORF">AALO_G00005710</name>
</gene>
<feature type="compositionally biased region" description="Basic and acidic residues" evidence="1">
    <location>
        <begin position="926"/>
        <end position="950"/>
    </location>
</feature>
<evidence type="ECO:0000313" key="3">
    <source>
        <dbReference type="Proteomes" id="UP000823561"/>
    </source>
</evidence>
<feature type="compositionally biased region" description="Polar residues" evidence="1">
    <location>
        <begin position="180"/>
        <end position="190"/>
    </location>
</feature>
<feature type="compositionally biased region" description="Basic and acidic residues" evidence="1">
    <location>
        <begin position="73"/>
        <end position="82"/>
    </location>
</feature>
<feature type="region of interest" description="Disordered" evidence="1">
    <location>
        <begin position="319"/>
        <end position="1116"/>
    </location>
</feature>
<sequence>MRRPPHLHKRRGRDGGEAKAEEEEREEEEEKERGRKEDRKREEEEKEEKQIEERTSESESGTGGEKEEEAEGEREIHEEKVEVTPPVMDGECEERSLNGRLSSEEEEEEEEEDIIEEEEGEAEEEYETGDGDYMEMRSTVLVPSASAEETPEVGSVEEESPDADLPLDFQDTFGFLDMMDSSTYQPNNEFSVEPPCYEDDEYEDSSWYDHDVQTSISTPQKAQTSPPSPVPLHTLTSRPTSLPLHTRLSIKSHSLPYKCSPCYPNASSSSDEDEDEVVLSDPSDEEDEDEDDDERGEYEDMFMRSLPNELEFHGLAWPASRGEPLPARNNEDTCLSGQSEDRVLTAFIPPSSGYLNMSRVGQSHNSNQTDTSSSVSGTQSEGKVIHDEVQLPISSQNINDVDQSQSSPATDTSSLANQLMDILPLSQSECSEVQTDSSHDYEEMRVTDVESNGATNKEMDKETHREESKEEEEREERGEEGQRADETWVTHTATAGPDTRTQLDQDSTGTHLGPPLPPRDHRNNTQTDSNHCHGETPSDSEVEEVDWSDLHPASATAVPSQGETRTSAGEGSASESDTSFNVVSHEPTGGRWQDGTYQKEEKEGEEMEEEKDGENEGKIETGDADEEESDKEEGGQDERVTDEEVEEDGEREKEGEQRVGRNEGEWTEREEEDEEKRLPVAKEEEEQPDGSERAVTDQKGPAEEIADQRSIGEEKEENETERGENEFFMSTGEAGAVSGQVGKEREEVEEGHTEEGHLAPAGHQMAEQLLESQTDHRASEDAEKSELLREEREREEEEEQVQNPISEAEQGGERNVGEERKDRESKTDDKLASLGQGLGRTLVVSKQVPVRMHQAKAVPVVPPKPQQSRLTALGLRQQMQSRDTHSPQQKDRDAPHTQHTHKQDTKRPQQHTPDTQTPDTKTLNTLHDDRQHQAQVRHIESPVAQEHTDAALHTGDTTQPCGPENDPPAEHRDADPYLPHINQQHPQIETPEQSLDTRAEQHAAQRQSETEVGTGGDEGGTREQGAEGKDGQGEQKDAEAGRDASPDVKKNRLSLQEGERERRTRDREVKRNSGISMCFDEAVARATREREREREHSEREKERERGVSVQDEKALK</sequence>
<proteinExistence type="predicted"/>
<feature type="compositionally biased region" description="Acidic residues" evidence="1">
    <location>
        <begin position="149"/>
        <end position="162"/>
    </location>
</feature>
<dbReference type="Proteomes" id="UP000823561">
    <property type="component" value="Chromosome 1"/>
</dbReference>
<feature type="compositionally biased region" description="Polar residues" evidence="1">
    <location>
        <begin position="489"/>
        <end position="510"/>
    </location>
</feature>
<feature type="compositionally biased region" description="Polar residues" evidence="1">
    <location>
        <begin position="981"/>
        <end position="994"/>
    </location>
</feature>
<feature type="compositionally biased region" description="Basic and acidic residues" evidence="1">
    <location>
        <begin position="882"/>
        <end position="907"/>
    </location>
</feature>
<feature type="compositionally biased region" description="Basic and acidic residues" evidence="1">
    <location>
        <begin position="457"/>
        <end position="468"/>
    </location>
</feature>
<feature type="compositionally biased region" description="Basic and acidic residues" evidence="1">
    <location>
        <begin position="811"/>
        <end position="831"/>
    </location>
</feature>
<feature type="compositionally biased region" description="Basic and acidic residues" evidence="1">
    <location>
        <begin position="1057"/>
        <end position="1071"/>
    </location>
</feature>
<feature type="compositionally biased region" description="Basic and acidic residues" evidence="1">
    <location>
        <begin position="475"/>
        <end position="488"/>
    </location>
</feature>
<feature type="compositionally biased region" description="Low complexity" evidence="1">
    <location>
        <begin position="910"/>
        <end position="922"/>
    </location>
</feature>
<evidence type="ECO:0000256" key="1">
    <source>
        <dbReference type="SAM" id="MobiDB-lite"/>
    </source>
</evidence>
<feature type="compositionally biased region" description="Polar residues" evidence="1">
    <location>
        <begin position="557"/>
        <end position="582"/>
    </location>
</feature>
<feature type="compositionally biased region" description="Basic and acidic residues" evidence="1">
    <location>
        <begin position="1019"/>
        <end position="1050"/>
    </location>
</feature>
<feature type="compositionally biased region" description="Acidic residues" evidence="1">
    <location>
        <begin position="603"/>
        <end position="613"/>
    </location>
</feature>
<feature type="compositionally biased region" description="Basic and acidic residues" evidence="1">
    <location>
        <begin position="742"/>
        <end position="757"/>
    </location>
</feature>
<feature type="compositionally biased region" description="Basic and acidic residues" evidence="1">
    <location>
        <begin position="31"/>
        <end position="57"/>
    </location>
</feature>
<feature type="compositionally biased region" description="Acidic residues" evidence="1">
    <location>
        <begin position="20"/>
        <end position="30"/>
    </location>
</feature>
<feature type="compositionally biased region" description="Polar residues" evidence="1">
    <location>
        <begin position="213"/>
        <end position="225"/>
    </location>
</feature>
<feature type="compositionally biased region" description="Basic and acidic residues" evidence="1">
    <location>
        <begin position="1082"/>
        <end position="1116"/>
    </location>
</feature>
<feature type="compositionally biased region" description="Acidic residues" evidence="1">
    <location>
        <begin position="270"/>
        <end position="299"/>
    </location>
</feature>
<feature type="compositionally biased region" description="Polar residues" evidence="1">
    <location>
        <begin position="425"/>
        <end position="436"/>
    </location>
</feature>
<feature type="compositionally biased region" description="Basic and acidic residues" evidence="1">
    <location>
        <begin position="690"/>
        <end position="713"/>
    </location>
</feature>
<feature type="compositionally biased region" description="Acidic residues" evidence="1">
    <location>
        <begin position="196"/>
        <end position="206"/>
    </location>
</feature>
<comment type="caution">
    <text evidence="2">The sequence shown here is derived from an EMBL/GenBank/DDBJ whole genome shotgun (WGS) entry which is preliminary data.</text>
</comment>
<feature type="compositionally biased region" description="Basic and acidic residues" evidence="1">
    <location>
        <begin position="773"/>
        <end position="792"/>
    </location>
</feature>
<feature type="compositionally biased region" description="Polar residues" evidence="1">
    <location>
        <begin position="392"/>
        <end position="417"/>
    </location>
</feature>
<dbReference type="EMBL" id="JADWDJ010000001">
    <property type="protein sequence ID" value="KAG5285639.1"/>
    <property type="molecule type" value="Genomic_DNA"/>
</dbReference>
<keyword evidence="3" id="KW-1185">Reference proteome</keyword>
<organism evidence="2 3">
    <name type="scientific">Alosa alosa</name>
    <name type="common">allis shad</name>
    <dbReference type="NCBI Taxonomy" id="278164"/>
    <lineage>
        <taxon>Eukaryota</taxon>
        <taxon>Metazoa</taxon>
        <taxon>Chordata</taxon>
        <taxon>Craniata</taxon>
        <taxon>Vertebrata</taxon>
        <taxon>Euteleostomi</taxon>
        <taxon>Actinopterygii</taxon>
        <taxon>Neopterygii</taxon>
        <taxon>Teleostei</taxon>
        <taxon>Clupei</taxon>
        <taxon>Clupeiformes</taxon>
        <taxon>Clupeoidei</taxon>
        <taxon>Clupeidae</taxon>
        <taxon>Alosa</taxon>
    </lineage>
</organism>
<feature type="compositionally biased region" description="Acidic residues" evidence="1">
    <location>
        <begin position="538"/>
        <end position="547"/>
    </location>
</feature>
<name>A0AAV6HGN8_9TELE</name>
<protein>
    <submittedName>
        <fullName evidence="2">Uncharacterized protein</fullName>
    </submittedName>
</protein>
<feature type="compositionally biased region" description="Basic and acidic residues" evidence="1">
    <location>
        <begin position="437"/>
        <end position="448"/>
    </location>
</feature>
<evidence type="ECO:0000313" key="2">
    <source>
        <dbReference type="EMBL" id="KAG5285639.1"/>
    </source>
</evidence>
<feature type="compositionally biased region" description="Basic and acidic residues" evidence="1">
    <location>
        <begin position="650"/>
        <end position="667"/>
    </location>
</feature>
<dbReference type="AlphaFoldDB" id="A0AAV6HGN8"/>
<reference evidence="2 3" key="1">
    <citation type="submission" date="2020-10" db="EMBL/GenBank/DDBJ databases">
        <title>Chromosome-scale genome assembly of the Allis shad, Alosa alosa.</title>
        <authorList>
            <person name="Margot Z."/>
            <person name="Christophe K."/>
            <person name="Cabau C."/>
            <person name="Louis A."/>
            <person name="Berthelot C."/>
            <person name="Parey E."/>
            <person name="Roest Crollius H."/>
            <person name="Montfort J."/>
            <person name="Robinson-Rechavi M."/>
            <person name="Bucao C."/>
            <person name="Bouchez O."/>
            <person name="Gislard M."/>
            <person name="Lluch J."/>
            <person name="Milhes M."/>
            <person name="Lampietro C."/>
            <person name="Lopez Roques C."/>
            <person name="Donnadieu C."/>
            <person name="Braasch I."/>
            <person name="Desvignes T."/>
            <person name="Postlethwait J."/>
            <person name="Bobe J."/>
            <person name="Guiguen Y."/>
        </authorList>
    </citation>
    <scope>NUCLEOTIDE SEQUENCE [LARGE SCALE GENOMIC DNA]</scope>
    <source>
        <strain evidence="2">M-15738</strain>
        <tissue evidence="2">Blood</tissue>
    </source>
</reference>
<accession>A0AAV6HGN8</accession>
<feature type="compositionally biased region" description="Basic residues" evidence="1">
    <location>
        <begin position="1"/>
        <end position="12"/>
    </location>
</feature>
<feature type="compositionally biased region" description="Polar residues" evidence="1">
    <location>
        <begin position="353"/>
        <end position="381"/>
    </location>
</feature>
<feature type="compositionally biased region" description="Acidic residues" evidence="1">
    <location>
        <begin position="104"/>
        <end position="133"/>
    </location>
</feature>